<dbReference type="InterPro" id="IPR036188">
    <property type="entry name" value="FAD/NAD-bd_sf"/>
</dbReference>
<evidence type="ECO:0000313" key="4">
    <source>
        <dbReference type="Proteomes" id="UP000309174"/>
    </source>
</evidence>
<dbReference type="SUPFAM" id="SSF54373">
    <property type="entry name" value="FAD-linked reductases, C-terminal domain"/>
    <property type="match status" value="1"/>
</dbReference>
<dbReference type="AlphaFoldDB" id="A0A5C4J2F0"/>
<dbReference type="PROSITE" id="PS51318">
    <property type="entry name" value="TAT"/>
    <property type="match status" value="1"/>
</dbReference>
<dbReference type="Proteomes" id="UP000309174">
    <property type="component" value="Unassembled WGS sequence"/>
</dbReference>
<keyword evidence="4" id="KW-1185">Reference proteome</keyword>
<dbReference type="GO" id="GO:0001716">
    <property type="term" value="F:L-amino-acid oxidase activity"/>
    <property type="evidence" value="ECO:0007669"/>
    <property type="project" value="TreeGrafter"/>
</dbReference>
<comment type="caution">
    <text evidence="3">The sequence shown here is derived from an EMBL/GenBank/DDBJ whole genome shotgun (WGS) entry which is preliminary data.</text>
</comment>
<dbReference type="InterPro" id="IPR050281">
    <property type="entry name" value="Flavin_monoamine_oxidase"/>
</dbReference>
<sequence>MLSIHVSPSTPPRRSMMDQPHKGSSRRKFLGAAASATLLQVMTGAVPADAATPPAGPLRPAGGKGGGKTVAILGAGVSGLTAALKFAEAGYKVTVLEAQGRVGGRTLTARRGDTITEVWEDGSSRTQTCAFDRGLYANLGPARLSFEHQRVIGMCRRLGIALEPYLMRSAANLYQTDRVWRRAAVTNGHISNDVRGHVAAYAAAAVKNGLLDARGLSDAQRAKLLGLLTAFGGLDAEDHAYKGSLRSGAAEPLSIPKTPQKIGALSLPDIVESGFWEQRFYDELEYGYQVTMFQPVGGMDHLVRRMASALPAGTITLNAPVHAIKSSEDGVKIAWQDADGRHDKLFDYCLSSIPVPVLRQRVELAGFSGEFARAVAGVWFAPGCKMGWQANRRFWESEQDRIYGGVSWVDHEIQQIWYPSGDYFSSSGKGVLIGAYCSYDNGEKFGARPHAERLKEARAAGARLHGEFADRSVVPDRQGLSIAWHKVPYQLGVWAHWDHTIAEHREMYETLVNVQGHGNVMVIGDQVCPIPGWQEGAMMSAEWAFESLHRKRRGGRVTVQRVPDSRRLTTGH</sequence>
<dbReference type="EMBL" id="VCKW01000250">
    <property type="protein sequence ID" value="TMQ90924.1"/>
    <property type="molecule type" value="Genomic_DNA"/>
</dbReference>
<dbReference type="Gene3D" id="1.20.1440.240">
    <property type="match status" value="1"/>
</dbReference>
<evidence type="ECO:0000313" key="3">
    <source>
        <dbReference type="EMBL" id="TMQ90924.1"/>
    </source>
</evidence>
<dbReference type="SUPFAM" id="SSF51905">
    <property type="entry name" value="FAD/NAD(P)-binding domain"/>
    <property type="match status" value="1"/>
</dbReference>
<protein>
    <submittedName>
        <fullName evidence="3">FAD-dependent oxidoreductase</fullName>
    </submittedName>
</protein>
<dbReference type="InterPro" id="IPR002937">
    <property type="entry name" value="Amino_oxidase"/>
</dbReference>
<gene>
    <name evidence="3" type="ORF">ETD83_33310</name>
</gene>
<dbReference type="PANTHER" id="PTHR10742:SF342">
    <property type="entry name" value="AMINE OXIDASE"/>
    <property type="match status" value="1"/>
</dbReference>
<feature type="domain" description="Amine oxidase" evidence="2">
    <location>
        <begin position="77"/>
        <end position="541"/>
    </location>
</feature>
<dbReference type="GO" id="GO:0009063">
    <property type="term" value="P:amino acid catabolic process"/>
    <property type="evidence" value="ECO:0007669"/>
    <property type="project" value="TreeGrafter"/>
</dbReference>
<dbReference type="Gene3D" id="3.50.50.60">
    <property type="entry name" value="FAD/NAD(P)-binding domain"/>
    <property type="match status" value="1"/>
</dbReference>
<dbReference type="PANTHER" id="PTHR10742">
    <property type="entry name" value="FLAVIN MONOAMINE OXIDASE"/>
    <property type="match status" value="1"/>
</dbReference>
<reference evidence="3 4" key="1">
    <citation type="submission" date="2019-05" db="EMBL/GenBank/DDBJ databases">
        <title>Draft genome sequence of Actinomadura sp. 14C53.</title>
        <authorList>
            <person name="Saricaoglu S."/>
            <person name="Isik K."/>
        </authorList>
    </citation>
    <scope>NUCLEOTIDE SEQUENCE [LARGE SCALE GENOMIC DNA]</scope>
    <source>
        <strain evidence="3 4">14C53</strain>
    </source>
</reference>
<name>A0A5C4J2F0_9ACTN</name>
<feature type="region of interest" description="Disordered" evidence="1">
    <location>
        <begin position="1"/>
        <end position="27"/>
    </location>
</feature>
<organism evidence="3 4">
    <name type="scientific">Actinomadura soli</name>
    <dbReference type="NCBI Taxonomy" id="2508997"/>
    <lineage>
        <taxon>Bacteria</taxon>
        <taxon>Bacillati</taxon>
        <taxon>Actinomycetota</taxon>
        <taxon>Actinomycetes</taxon>
        <taxon>Streptosporangiales</taxon>
        <taxon>Thermomonosporaceae</taxon>
        <taxon>Actinomadura</taxon>
    </lineage>
</organism>
<evidence type="ECO:0000259" key="2">
    <source>
        <dbReference type="Pfam" id="PF01593"/>
    </source>
</evidence>
<dbReference type="InterPro" id="IPR006311">
    <property type="entry name" value="TAT_signal"/>
</dbReference>
<dbReference type="Gene3D" id="3.90.660.10">
    <property type="match status" value="1"/>
</dbReference>
<accession>A0A5C4J2F0</accession>
<proteinExistence type="predicted"/>
<dbReference type="Pfam" id="PF01593">
    <property type="entry name" value="Amino_oxidase"/>
    <property type="match status" value="1"/>
</dbReference>
<evidence type="ECO:0000256" key="1">
    <source>
        <dbReference type="SAM" id="MobiDB-lite"/>
    </source>
</evidence>